<dbReference type="RefSeq" id="WP_165101072.1">
    <property type="nucleotide sequence ID" value="NZ_JAAKGU010000009.1"/>
</dbReference>
<dbReference type="PANTHER" id="PTHR33221:SF9">
    <property type="entry name" value="RRF2 FAMILY PROTEIN"/>
    <property type="match status" value="1"/>
</dbReference>
<dbReference type="PROSITE" id="PS01332">
    <property type="entry name" value="HTH_RRF2_1"/>
    <property type="match status" value="1"/>
</dbReference>
<reference evidence="1 2" key="1">
    <citation type="submission" date="2020-02" db="EMBL/GenBank/DDBJ databases">
        <authorList>
            <person name="Gao J."/>
            <person name="Sun J."/>
        </authorList>
    </citation>
    <scope>NUCLEOTIDE SEQUENCE [LARGE SCALE GENOMIC DNA]</scope>
    <source>
        <strain evidence="1 2">7124</strain>
    </source>
</reference>
<accession>A0A6M1PQH9</accession>
<protein>
    <submittedName>
        <fullName evidence="1">Rrf2 family transcriptional regulator</fullName>
    </submittedName>
</protein>
<dbReference type="Pfam" id="PF02082">
    <property type="entry name" value="Rrf2"/>
    <property type="match status" value="1"/>
</dbReference>
<sequence>MKLTAGLEQAAAIVVLLATQDTKLPLASDEISRILEVSPSYLKKLIRKLVIQGIVNSVPGTKGGITLAKQPEELSMLDLIEAIEGPIDMYKDTGLLNHAFKDGRYAENGTEVVKSVFAGANHLLSQYFSSITAADLLEKSMGNTALPKLDWNTMTLAEFLKEE</sequence>
<dbReference type="InterPro" id="IPR036388">
    <property type="entry name" value="WH-like_DNA-bd_sf"/>
</dbReference>
<dbReference type="SUPFAM" id="SSF46785">
    <property type="entry name" value="Winged helix' DNA-binding domain"/>
    <property type="match status" value="1"/>
</dbReference>
<dbReference type="PROSITE" id="PS51197">
    <property type="entry name" value="HTH_RRF2_2"/>
    <property type="match status" value="1"/>
</dbReference>
<gene>
    <name evidence="1" type="ORF">G5B47_18305</name>
</gene>
<dbReference type="EMBL" id="JAAKGU010000009">
    <property type="protein sequence ID" value="NGM84365.1"/>
    <property type="molecule type" value="Genomic_DNA"/>
</dbReference>
<dbReference type="InterPro" id="IPR030489">
    <property type="entry name" value="TR_Rrf2-type_CS"/>
</dbReference>
<dbReference type="AlphaFoldDB" id="A0A6M1PQH9"/>
<evidence type="ECO:0000313" key="1">
    <source>
        <dbReference type="EMBL" id="NGM84365.1"/>
    </source>
</evidence>
<dbReference type="PANTHER" id="PTHR33221">
    <property type="entry name" value="WINGED HELIX-TURN-HELIX TRANSCRIPTIONAL REGULATOR, RRF2 FAMILY"/>
    <property type="match status" value="1"/>
</dbReference>
<organism evidence="1 2">
    <name type="scientific">Paenibacillus apii</name>
    <dbReference type="NCBI Taxonomy" id="1850370"/>
    <lineage>
        <taxon>Bacteria</taxon>
        <taxon>Bacillati</taxon>
        <taxon>Bacillota</taxon>
        <taxon>Bacilli</taxon>
        <taxon>Bacillales</taxon>
        <taxon>Paenibacillaceae</taxon>
        <taxon>Paenibacillus</taxon>
    </lineage>
</organism>
<dbReference type="Proteomes" id="UP000480151">
    <property type="component" value="Unassembled WGS sequence"/>
</dbReference>
<proteinExistence type="predicted"/>
<dbReference type="InterPro" id="IPR036390">
    <property type="entry name" value="WH_DNA-bd_sf"/>
</dbReference>
<dbReference type="Gene3D" id="1.10.10.10">
    <property type="entry name" value="Winged helix-like DNA-binding domain superfamily/Winged helix DNA-binding domain"/>
    <property type="match status" value="1"/>
</dbReference>
<dbReference type="InterPro" id="IPR000944">
    <property type="entry name" value="Tscrpt_reg_Rrf2"/>
</dbReference>
<evidence type="ECO:0000313" key="2">
    <source>
        <dbReference type="Proteomes" id="UP000480151"/>
    </source>
</evidence>
<comment type="caution">
    <text evidence="1">The sequence shown here is derived from an EMBL/GenBank/DDBJ whole genome shotgun (WGS) entry which is preliminary data.</text>
</comment>
<dbReference type="NCBIfam" id="TIGR00738">
    <property type="entry name" value="rrf2_super"/>
    <property type="match status" value="1"/>
</dbReference>
<name>A0A6M1PQH9_9BACL</name>
<dbReference type="GO" id="GO:0005829">
    <property type="term" value="C:cytosol"/>
    <property type="evidence" value="ECO:0007669"/>
    <property type="project" value="TreeGrafter"/>
</dbReference>
<keyword evidence="2" id="KW-1185">Reference proteome</keyword>
<dbReference type="GO" id="GO:0003700">
    <property type="term" value="F:DNA-binding transcription factor activity"/>
    <property type="evidence" value="ECO:0007669"/>
    <property type="project" value="TreeGrafter"/>
</dbReference>